<dbReference type="Gene3D" id="3.30.2120.10">
    <property type="entry name" value="Bacillus phage protein-like"/>
    <property type="match status" value="1"/>
</dbReference>
<dbReference type="Proteomes" id="UP000004324">
    <property type="component" value="Unassembled WGS sequence"/>
</dbReference>
<proteinExistence type="predicted"/>
<organism evidence="1 2">
    <name type="scientific">Pelosinus fermentans B4</name>
    <dbReference type="NCBI Taxonomy" id="1149862"/>
    <lineage>
        <taxon>Bacteria</taxon>
        <taxon>Bacillati</taxon>
        <taxon>Bacillota</taxon>
        <taxon>Negativicutes</taxon>
        <taxon>Selenomonadales</taxon>
        <taxon>Sporomusaceae</taxon>
        <taxon>Pelosinus</taxon>
    </lineage>
</organism>
<gene>
    <name evidence="1" type="ORF">FB4_3169</name>
</gene>
<accession>I9LE73</accession>
<evidence type="ECO:0000313" key="2">
    <source>
        <dbReference type="Proteomes" id="UP000004324"/>
    </source>
</evidence>
<protein>
    <submittedName>
        <fullName evidence="1">Uncharacterized protein</fullName>
    </submittedName>
</protein>
<dbReference type="PATRIC" id="fig|1149862.3.peg.2132"/>
<dbReference type="OrthoDB" id="1682558at2"/>
<dbReference type="InterPro" id="IPR028985">
    <property type="entry name" value="Bacillus_phage_prot-like"/>
</dbReference>
<dbReference type="EMBL" id="AKVJ01000024">
    <property type="protein sequence ID" value="EIW18666.1"/>
    <property type="molecule type" value="Genomic_DNA"/>
</dbReference>
<dbReference type="RefSeq" id="WP_007933910.1">
    <property type="nucleotide sequence ID" value="NZ_AKVJ01000024.1"/>
</dbReference>
<reference evidence="1 2" key="1">
    <citation type="journal article" date="2012" name="J. Bacteriol.">
        <title>Draft Genome Sequences for Two Metal-Reducing Pelosinus fermentans Strains Isolated from a Cr(VI)-Contaminated Site and for Type Strain R7.</title>
        <authorList>
            <person name="Brown S.D."/>
            <person name="Podar M."/>
            <person name="Klingeman D.M."/>
            <person name="Johnson C.M."/>
            <person name="Yang Z.K."/>
            <person name="Utturkar S.M."/>
            <person name="Land M.L."/>
            <person name="Mosher J.J."/>
            <person name="Hurt R.A.Jr."/>
            <person name="Phelps T.J."/>
            <person name="Palumbo A.V."/>
            <person name="Arkin A.P."/>
            <person name="Hazen T.C."/>
            <person name="Elias D.A."/>
        </authorList>
    </citation>
    <scope>NUCLEOTIDE SEQUENCE [LARGE SCALE GENOMIC DNA]</scope>
    <source>
        <strain evidence="1 2">B4</strain>
    </source>
</reference>
<name>I9LE73_9FIRM</name>
<evidence type="ECO:0000313" key="1">
    <source>
        <dbReference type="EMBL" id="EIW18666.1"/>
    </source>
</evidence>
<dbReference type="AlphaFoldDB" id="I9LE73"/>
<keyword evidence="2" id="KW-1185">Reference proteome</keyword>
<comment type="caution">
    <text evidence="1">The sequence shown here is derived from an EMBL/GenBank/DDBJ whole genome shotgun (WGS) entry which is preliminary data.</text>
</comment>
<sequence>MKDNGIGMKPGRDLDIEVAVKVMGFIWLKHLLQFSAELAVKWLGTTADVEQSGGVYVPLVKESEMVSLKLRENFDEAVPNYSTEIDAAQQVVEHMKGLGYTYISEKKLEQEQNRYYGSFVKDGRDIAASIGHSSEAEAIVKAALAALAQGA</sequence>